<accession>A4ITE2</accession>
<dbReference type="AlphaFoldDB" id="A4ITE2"/>
<name>A4ITE2_GEOTN</name>
<feature type="transmembrane region" description="Helical" evidence="1">
    <location>
        <begin position="207"/>
        <end position="223"/>
    </location>
</feature>
<organism evidence="2 3">
    <name type="scientific">Geobacillus thermodenitrificans (strain NG80-2)</name>
    <dbReference type="NCBI Taxonomy" id="420246"/>
    <lineage>
        <taxon>Bacteria</taxon>
        <taxon>Bacillati</taxon>
        <taxon>Bacillota</taxon>
        <taxon>Bacilli</taxon>
        <taxon>Bacillales</taxon>
        <taxon>Anoxybacillaceae</taxon>
        <taxon>Geobacillus</taxon>
    </lineage>
</organism>
<feature type="transmembrane region" description="Helical" evidence="1">
    <location>
        <begin position="182"/>
        <end position="200"/>
    </location>
</feature>
<feature type="transmembrane region" description="Helical" evidence="1">
    <location>
        <begin position="7"/>
        <end position="23"/>
    </location>
</feature>
<keyword evidence="1" id="KW-0812">Transmembrane</keyword>
<feature type="transmembrane region" description="Helical" evidence="1">
    <location>
        <begin position="136"/>
        <end position="157"/>
    </location>
</feature>
<keyword evidence="1" id="KW-0472">Membrane</keyword>
<evidence type="ECO:0000313" key="3">
    <source>
        <dbReference type="Proteomes" id="UP000001578"/>
    </source>
</evidence>
<protein>
    <submittedName>
        <fullName evidence="2">Polymerase</fullName>
    </submittedName>
</protein>
<sequence>MILKKNVFILIYFTILLICTTYQDFNLVNKFGELARSPIFLFVPIFIFYEFFRLKSRTGNSLSITVLQKNLGFYFLTITFVGIIPILYYFLNGQYVFLKENLFLKYIKGLAYIIIIFLYIRHVYFIMSRLSRRQVFYSFLTALTFLNIVLIVEYFSMPEALLFLHSKDIPYYRIRLLTAESSWTGTIYVVYSSISLYLATMLYSKKIFYKVYIILSFLMYGLLTQSKGFFIVLLLSIILYSFKYFSLRKVSIRNFMLVFIFIGLFFVIFGVFGEFYYSAFMRDVENYTSLATRIGLTLAGLKVFLTHPLGTGTGTYIVSLSKEILNSFNTLNSIFESIFKVKPNLLELQRLTTSTVGLSVKSGVLQWLTIGGVFSLLFFLFTFKHLNKATKKVSIIRFSFIFTVLAVTTYISLDIKYEVWLLFTFIEYNLKFIERNSME</sequence>
<gene>
    <name evidence="2" type="primary">wzy</name>
    <name evidence="2" type="ordered locus">GTNG_3257</name>
</gene>
<evidence type="ECO:0000313" key="2">
    <source>
        <dbReference type="EMBL" id="ABO68596.1"/>
    </source>
</evidence>
<dbReference type="KEGG" id="gtn:GTNG_3257"/>
<dbReference type="Proteomes" id="UP000001578">
    <property type="component" value="Chromosome"/>
</dbReference>
<feature type="transmembrane region" description="Helical" evidence="1">
    <location>
        <begin position="103"/>
        <end position="124"/>
    </location>
</feature>
<dbReference type="EMBL" id="CP000557">
    <property type="protein sequence ID" value="ABO68596.1"/>
    <property type="molecule type" value="Genomic_DNA"/>
</dbReference>
<keyword evidence="1" id="KW-1133">Transmembrane helix</keyword>
<reference evidence="2 3" key="1">
    <citation type="journal article" date="2007" name="Proc. Natl. Acad. Sci. U.S.A.">
        <title>Genome and proteome of long-chain alkane degrading Geobacillus thermodenitrificans NG80-2 isolated from a deep-subsurface oil reservoir.</title>
        <authorList>
            <person name="Feng L."/>
            <person name="Wang W."/>
            <person name="Cheng J."/>
            <person name="Ren Y."/>
            <person name="Zhao G."/>
            <person name="Gao C."/>
            <person name="Tang Y."/>
            <person name="Liu X."/>
            <person name="Han W."/>
            <person name="Peng X."/>
            <person name="Liu R."/>
            <person name="Wang L."/>
        </authorList>
    </citation>
    <scope>NUCLEOTIDE SEQUENCE [LARGE SCALE GENOMIC DNA]</scope>
    <source>
        <strain evidence="2 3">NG80-2</strain>
    </source>
</reference>
<feature type="transmembrane region" description="Helical" evidence="1">
    <location>
        <begin position="73"/>
        <end position="91"/>
    </location>
</feature>
<feature type="transmembrane region" description="Helical" evidence="1">
    <location>
        <begin position="35"/>
        <end position="52"/>
    </location>
</feature>
<feature type="transmembrane region" description="Helical" evidence="1">
    <location>
        <begin position="395"/>
        <end position="413"/>
    </location>
</feature>
<proteinExistence type="predicted"/>
<dbReference type="eggNOG" id="ENOG502ZKDX">
    <property type="taxonomic scope" value="Bacteria"/>
</dbReference>
<evidence type="ECO:0000256" key="1">
    <source>
        <dbReference type="SAM" id="Phobius"/>
    </source>
</evidence>
<dbReference type="HOGENOM" id="CLU_579830_0_0_9"/>
<feature type="transmembrane region" description="Helical" evidence="1">
    <location>
        <begin position="257"/>
        <end position="277"/>
    </location>
</feature>
<feature type="transmembrane region" description="Helical" evidence="1">
    <location>
        <begin position="364"/>
        <end position="383"/>
    </location>
</feature>